<evidence type="ECO:0000259" key="7">
    <source>
        <dbReference type="PROSITE" id="PS50071"/>
    </source>
</evidence>
<dbReference type="PROSITE" id="PS00028">
    <property type="entry name" value="ZINC_FINGER_C2H2_1"/>
    <property type="match status" value="1"/>
</dbReference>
<evidence type="ECO:0000259" key="8">
    <source>
        <dbReference type="PROSITE" id="PS50157"/>
    </source>
</evidence>
<keyword evidence="3 5" id="KW-0539">Nucleus</keyword>
<evidence type="ECO:0000256" key="4">
    <source>
        <dbReference type="PROSITE-ProRule" id="PRU00042"/>
    </source>
</evidence>
<dbReference type="PROSITE" id="PS50157">
    <property type="entry name" value="ZINC_FINGER_C2H2_2"/>
    <property type="match status" value="1"/>
</dbReference>
<evidence type="ECO:0000256" key="3">
    <source>
        <dbReference type="ARBA" id="ARBA00023242"/>
    </source>
</evidence>
<dbReference type="SUPFAM" id="SSF46689">
    <property type="entry name" value="Homeodomain-like"/>
    <property type="match status" value="1"/>
</dbReference>
<gene>
    <name evidence="9" type="ORF">B0J15DRAFT_502175</name>
</gene>
<dbReference type="GO" id="GO:0008270">
    <property type="term" value="F:zinc ion binding"/>
    <property type="evidence" value="ECO:0007669"/>
    <property type="project" value="UniProtKB-KW"/>
</dbReference>
<feature type="DNA-binding region" description="Homeobox" evidence="5">
    <location>
        <begin position="129"/>
        <end position="183"/>
    </location>
</feature>
<proteinExistence type="predicted"/>
<dbReference type="Proteomes" id="UP000736672">
    <property type="component" value="Unassembled WGS sequence"/>
</dbReference>
<dbReference type="GO" id="GO:0005634">
    <property type="term" value="C:nucleus"/>
    <property type="evidence" value="ECO:0007669"/>
    <property type="project" value="UniProtKB-SubCell"/>
</dbReference>
<feature type="compositionally biased region" description="Low complexity" evidence="6">
    <location>
        <begin position="267"/>
        <end position="289"/>
    </location>
</feature>
<accession>A0A9P9JWN6</accession>
<evidence type="ECO:0000313" key="10">
    <source>
        <dbReference type="Proteomes" id="UP000736672"/>
    </source>
</evidence>
<dbReference type="GO" id="GO:0006355">
    <property type="term" value="P:regulation of DNA-templated transcription"/>
    <property type="evidence" value="ECO:0007669"/>
    <property type="project" value="InterPro"/>
</dbReference>
<dbReference type="InterPro" id="IPR001356">
    <property type="entry name" value="HD"/>
</dbReference>
<evidence type="ECO:0000256" key="1">
    <source>
        <dbReference type="ARBA" id="ARBA00023125"/>
    </source>
</evidence>
<dbReference type="InterPro" id="IPR008422">
    <property type="entry name" value="KN_HD"/>
</dbReference>
<dbReference type="InterPro" id="IPR050224">
    <property type="entry name" value="TALE_homeobox"/>
</dbReference>
<dbReference type="InterPro" id="IPR009057">
    <property type="entry name" value="Homeodomain-like_sf"/>
</dbReference>
<feature type="region of interest" description="Disordered" evidence="6">
    <location>
        <begin position="257"/>
        <end position="291"/>
    </location>
</feature>
<feature type="domain" description="Homeobox" evidence="7">
    <location>
        <begin position="127"/>
        <end position="182"/>
    </location>
</feature>
<dbReference type="SMART" id="SM00389">
    <property type="entry name" value="HOX"/>
    <property type="match status" value="1"/>
</dbReference>
<evidence type="ECO:0000256" key="5">
    <source>
        <dbReference type="PROSITE-ProRule" id="PRU00108"/>
    </source>
</evidence>
<reference evidence="9" key="1">
    <citation type="journal article" date="2021" name="Nat. Commun.">
        <title>Genetic determinants of endophytism in the Arabidopsis root mycobiome.</title>
        <authorList>
            <person name="Mesny F."/>
            <person name="Miyauchi S."/>
            <person name="Thiergart T."/>
            <person name="Pickel B."/>
            <person name="Atanasova L."/>
            <person name="Karlsson M."/>
            <person name="Huettel B."/>
            <person name="Barry K.W."/>
            <person name="Haridas S."/>
            <person name="Chen C."/>
            <person name="Bauer D."/>
            <person name="Andreopoulos W."/>
            <person name="Pangilinan J."/>
            <person name="LaButti K."/>
            <person name="Riley R."/>
            <person name="Lipzen A."/>
            <person name="Clum A."/>
            <person name="Drula E."/>
            <person name="Henrissat B."/>
            <person name="Kohler A."/>
            <person name="Grigoriev I.V."/>
            <person name="Martin F.M."/>
            <person name="Hacquard S."/>
        </authorList>
    </citation>
    <scope>NUCLEOTIDE SEQUENCE</scope>
    <source>
        <strain evidence="9">FSSC 5 MPI-SDFR-AT-0091</strain>
    </source>
</reference>
<keyword evidence="4" id="KW-0862">Zinc</keyword>
<keyword evidence="4" id="KW-0479">Metal-binding</keyword>
<feature type="compositionally biased region" description="Polar residues" evidence="6">
    <location>
        <begin position="185"/>
        <end position="196"/>
    </location>
</feature>
<dbReference type="CDD" id="cd00086">
    <property type="entry name" value="homeodomain"/>
    <property type="match status" value="1"/>
</dbReference>
<feature type="region of interest" description="Disordered" evidence="6">
    <location>
        <begin position="183"/>
        <end position="230"/>
    </location>
</feature>
<dbReference type="InterPro" id="IPR013087">
    <property type="entry name" value="Znf_C2H2_type"/>
</dbReference>
<dbReference type="Pfam" id="PF05920">
    <property type="entry name" value="Homeobox_KN"/>
    <property type="match status" value="1"/>
</dbReference>
<dbReference type="PANTHER" id="PTHR11850">
    <property type="entry name" value="HOMEOBOX PROTEIN TRANSCRIPTION FACTORS"/>
    <property type="match status" value="1"/>
</dbReference>
<feature type="compositionally biased region" description="Polar residues" evidence="6">
    <location>
        <begin position="257"/>
        <end position="266"/>
    </location>
</feature>
<sequence>MSSCDSAEAYISEETSHQLRPTRADVELNLNQPATDPCCPSLLPRLTEPDTWLSQHFQSATVDPLALHSATWLGEVGHSSHAEQIMDEDGCTADVASRENNTMGTSAKSQRQQQQHNEPTTCQAGKRFSLAQGRILNKWLAAHTRHPYPTVRDVEVLERESGLSKQQILTWFSNARRRKKLGRAATSNLASESSGTGPRDIPPRRPSTPFVEQQTPLERWENSPPEEEPSTFADIARAISDASISSPFRFRHASSSIAGSVNSRDTSGSSQSSHASIYSQTSDGSIRRSGSLRRLIKKRRRAPKDSSGRNLSQICHRFQCTFCTETFKTKHTWQRHEKSLHLSLEQWECSPSGPSTLNQQSEATCVFCGLLNPGSVHSEAHNYDFCRERDREERVFYRKDHLRQHLRLVHDSQFMKWPMEGWKLECDDVQSRCGFCDISMTTWTERVDHLAEHFREGKTMADWSGNWGFDSATLEMVENSMPPYLIEYERNSPLPFTTQQGAPYSSTNAFDLLQLELDYFFSNYVDVNQCVPPERLLHLEACSIIFGAEMLHQHAQPNASSWLRDILMGTEDIAKEAQMRPMKTAARSRFTDLRIHGKSNIFEDCTLEASLRQYVDMLRMLNLEISDDELQREACSIINHMPDASPMFANLLVALVFRSTTWLTPFRLRMGLPTVEASLCPNNTSNDVSIDSRHLPDLTDIRISGMAKDTQANDATTNPIRTTQLPDRANVRVQEQRVMSLNDGNMYRGLTRDLSRFVASVMSPLNPNQHIPTDEELQFQARWIMYDSDDMWNQTPADNPNWLSEFKKECGLFE</sequence>
<dbReference type="AlphaFoldDB" id="A0A9P9JWN6"/>
<dbReference type="SMART" id="SM00355">
    <property type="entry name" value="ZnF_C2H2"/>
    <property type="match status" value="3"/>
</dbReference>
<feature type="domain" description="C2H2-type" evidence="8">
    <location>
        <begin position="318"/>
        <end position="346"/>
    </location>
</feature>
<evidence type="ECO:0000256" key="6">
    <source>
        <dbReference type="SAM" id="MobiDB-lite"/>
    </source>
</evidence>
<dbReference type="EMBL" id="JAGTJS010000020">
    <property type="protein sequence ID" value="KAH7240402.1"/>
    <property type="molecule type" value="Genomic_DNA"/>
</dbReference>
<keyword evidence="2 5" id="KW-0371">Homeobox</keyword>
<dbReference type="GO" id="GO:0003677">
    <property type="term" value="F:DNA binding"/>
    <property type="evidence" value="ECO:0007669"/>
    <property type="project" value="UniProtKB-UniRule"/>
</dbReference>
<comment type="caution">
    <text evidence="9">The sequence shown here is derived from an EMBL/GenBank/DDBJ whole genome shotgun (WGS) entry which is preliminary data.</text>
</comment>
<dbReference type="PROSITE" id="PS50071">
    <property type="entry name" value="HOMEOBOX_2"/>
    <property type="match status" value="1"/>
</dbReference>
<protein>
    <recommendedName>
        <fullName evidence="11">Monocarboxylate transporter 4</fullName>
    </recommendedName>
</protein>
<organism evidence="9 10">
    <name type="scientific">Fusarium solani</name>
    <name type="common">Filamentous fungus</name>
    <dbReference type="NCBI Taxonomy" id="169388"/>
    <lineage>
        <taxon>Eukaryota</taxon>
        <taxon>Fungi</taxon>
        <taxon>Dikarya</taxon>
        <taxon>Ascomycota</taxon>
        <taxon>Pezizomycotina</taxon>
        <taxon>Sordariomycetes</taxon>
        <taxon>Hypocreomycetidae</taxon>
        <taxon>Hypocreales</taxon>
        <taxon>Nectriaceae</taxon>
        <taxon>Fusarium</taxon>
        <taxon>Fusarium solani species complex</taxon>
    </lineage>
</organism>
<evidence type="ECO:0000313" key="9">
    <source>
        <dbReference type="EMBL" id="KAH7240402.1"/>
    </source>
</evidence>
<feature type="region of interest" description="Disordered" evidence="6">
    <location>
        <begin position="101"/>
        <end position="123"/>
    </location>
</feature>
<dbReference type="OrthoDB" id="10056939at2759"/>
<keyword evidence="10" id="KW-1185">Reference proteome</keyword>
<name>A0A9P9JWN6_FUSSL</name>
<keyword evidence="4" id="KW-0863">Zinc-finger</keyword>
<comment type="subcellular location">
    <subcellularLocation>
        <location evidence="5">Nucleus</location>
    </subcellularLocation>
</comment>
<evidence type="ECO:0008006" key="11">
    <source>
        <dbReference type="Google" id="ProtNLM"/>
    </source>
</evidence>
<dbReference type="Gene3D" id="1.10.10.60">
    <property type="entry name" value="Homeodomain-like"/>
    <property type="match status" value="1"/>
</dbReference>
<evidence type="ECO:0000256" key="2">
    <source>
        <dbReference type="ARBA" id="ARBA00023155"/>
    </source>
</evidence>
<keyword evidence="1 5" id="KW-0238">DNA-binding</keyword>